<keyword evidence="2" id="KW-0012">Acyltransferase</keyword>
<accession>A0A372GMW1</accession>
<dbReference type="RefSeq" id="WP_117399010.1">
    <property type="nucleotide sequence ID" value="NZ_QVNQ01000002.1"/>
</dbReference>
<protein>
    <submittedName>
        <fullName evidence="5">3-oxoacyl-ACP synthase</fullName>
    </submittedName>
</protein>
<dbReference type="Gene3D" id="3.40.47.10">
    <property type="match status" value="2"/>
</dbReference>
<proteinExistence type="predicted"/>
<feature type="domain" description="Beta-ketoacyl-[acyl-carrier-protein] synthase III N-terminal" evidence="4">
    <location>
        <begin position="118"/>
        <end position="194"/>
    </location>
</feature>
<dbReference type="Pfam" id="PF08545">
    <property type="entry name" value="ACP_syn_III"/>
    <property type="match status" value="1"/>
</dbReference>
<dbReference type="GO" id="GO:0004315">
    <property type="term" value="F:3-oxoacyl-[acyl-carrier-protein] synthase activity"/>
    <property type="evidence" value="ECO:0007669"/>
    <property type="project" value="InterPro"/>
</dbReference>
<dbReference type="AlphaFoldDB" id="A0A372GMW1"/>
<dbReference type="InterPro" id="IPR016039">
    <property type="entry name" value="Thiolase-like"/>
</dbReference>
<keyword evidence="6" id="KW-1185">Reference proteome</keyword>
<dbReference type="InterPro" id="IPR013751">
    <property type="entry name" value="ACP_syn_III_N"/>
</dbReference>
<evidence type="ECO:0000259" key="3">
    <source>
        <dbReference type="Pfam" id="PF08541"/>
    </source>
</evidence>
<dbReference type="GO" id="GO:0044550">
    <property type="term" value="P:secondary metabolite biosynthetic process"/>
    <property type="evidence" value="ECO:0007669"/>
    <property type="project" value="TreeGrafter"/>
</dbReference>
<organism evidence="5 6">
    <name type="scientific">Actinomadura spongiicola</name>
    <dbReference type="NCBI Taxonomy" id="2303421"/>
    <lineage>
        <taxon>Bacteria</taxon>
        <taxon>Bacillati</taxon>
        <taxon>Actinomycetota</taxon>
        <taxon>Actinomycetes</taxon>
        <taxon>Streptosporangiales</taxon>
        <taxon>Thermomonosporaceae</taxon>
        <taxon>Actinomadura</taxon>
    </lineage>
</organism>
<feature type="domain" description="Beta-ketoacyl-[acyl-carrier-protein] synthase III C-terminal" evidence="3">
    <location>
        <begin position="257"/>
        <end position="327"/>
    </location>
</feature>
<reference evidence="5 6" key="1">
    <citation type="submission" date="2018-08" db="EMBL/GenBank/DDBJ databases">
        <title>Actinomadura spongicola sp. nov., isolated from marine sponge Leucetta chagosensis.</title>
        <authorList>
            <person name="Li L."/>
            <person name="Lin H.W."/>
        </authorList>
    </citation>
    <scope>NUCLEOTIDE SEQUENCE [LARGE SCALE GENOMIC DNA]</scope>
    <source>
        <strain evidence="5 6">LHW52907</strain>
    </source>
</reference>
<evidence type="ECO:0000256" key="1">
    <source>
        <dbReference type="ARBA" id="ARBA00022679"/>
    </source>
</evidence>
<comment type="caution">
    <text evidence="5">The sequence shown here is derived from an EMBL/GenBank/DDBJ whole genome shotgun (WGS) entry which is preliminary data.</text>
</comment>
<dbReference type="Pfam" id="PF08541">
    <property type="entry name" value="ACP_syn_III_C"/>
    <property type="match status" value="1"/>
</dbReference>
<evidence type="ECO:0000313" key="5">
    <source>
        <dbReference type="EMBL" id="RFS86726.1"/>
    </source>
</evidence>
<dbReference type="PANTHER" id="PTHR34069">
    <property type="entry name" value="3-OXOACYL-[ACYL-CARRIER-PROTEIN] SYNTHASE 3"/>
    <property type="match status" value="1"/>
</dbReference>
<dbReference type="InterPro" id="IPR013747">
    <property type="entry name" value="ACP_syn_III_C"/>
</dbReference>
<sequence length="345" mass="36882">MDRPDIHLLAVGTSLPGPAVDNATLAARFGLPRAWEQWIDTFVGTRSRHYAIDLETGERRYTLADLAEAAGRRALAAAELDPAEVDVVVMSTSSPDMLMPATVNVVADRLGVDGVPTFQLQSGCAGAVQALEVAAQMLRCGPHRRALVLGGDTSAKHFDVGMRAPDVPMEAQVNGLLFGDGAGAAVLGTGPAYGSPVLRGVFTRLVGRDRSPGQTVEWFSWGDRTMDRPPVTEDFKAVEESAPRMAAEALDEVLDGVGWKKSDLDYLLPPQLSARMTERVLEELDAPGAEPVSRVLEIGNTGNAIPYFQLEQVLPRLADGDRLAGVSVEASKWIKAGYALEMAAH</sequence>
<dbReference type="OrthoDB" id="2514738at2"/>
<dbReference type="EMBL" id="QVNQ01000002">
    <property type="protein sequence ID" value="RFS86726.1"/>
    <property type="molecule type" value="Genomic_DNA"/>
</dbReference>
<evidence type="ECO:0000313" key="6">
    <source>
        <dbReference type="Proteomes" id="UP000262882"/>
    </source>
</evidence>
<evidence type="ECO:0000259" key="4">
    <source>
        <dbReference type="Pfam" id="PF08545"/>
    </source>
</evidence>
<dbReference type="Proteomes" id="UP000262882">
    <property type="component" value="Unassembled WGS sequence"/>
</dbReference>
<evidence type="ECO:0000256" key="2">
    <source>
        <dbReference type="ARBA" id="ARBA00023315"/>
    </source>
</evidence>
<dbReference type="PANTHER" id="PTHR34069:SF2">
    <property type="entry name" value="BETA-KETOACYL-[ACYL-CARRIER-PROTEIN] SYNTHASE III"/>
    <property type="match status" value="1"/>
</dbReference>
<name>A0A372GMW1_9ACTN</name>
<dbReference type="SUPFAM" id="SSF53901">
    <property type="entry name" value="Thiolase-like"/>
    <property type="match status" value="2"/>
</dbReference>
<keyword evidence="1" id="KW-0808">Transferase</keyword>
<dbReference type="GO" id="GO:0006633">
    <property type="term" value="P:fatty acid biosynthetic process"/>
    <property type="evidence" value="ECO:0007669"/>
    <property type="project" value="InterPro"/>
</dbReference>
<gene>
    <name evidence="5" type="ORF">D0T12_08660</name>
</gene>